<evidence type="ECO:0000256" key="1">
    <source>
        <dbReference type="SAM" id="SignalP"/>
    </source>
</evidence>
<name>B3NMQ3_DROER</name>
<dbReference type="InterPro" id="IPR010512">
    <property type="entry name" value="DUF1091"/>
</dbReference>
<dbReference type="KEGG" id="der:6547085"/>
<dbReference type="Proteomes" id="UP000008711">
    <property type="component" value="Unassembled WGS sequence"/>
</dbReference>
<feature type="chain" id="PRO_5006455415" evidence="1">
    <location>
        <begin position="25"/>
        <end position="190"/>
    </location>
</feature>
<dbReference type="Pfam" id="PF06477">
    <property type="entry name" value="DUF1091"/>
    <property type="match status" value="1"/>
</dbReference>
<organism evidence="2 3">
    <name type="scientific">Drosophila erecta</name>
    <name type="common">Fruit fly</name>
    <dbReference type="NCBI Taxonomy" id="7220"/>
    <lineage>
        <taxon>Eukaryota</taxon>
        <taxon>Metazoa</taxon>
        <taxon>Ecdysozoa</taxon>
        <taxon>Arthropoda</taxon>
        <taxon>Hexapoda</taxon>
        <taxon>Insecta</taxon>
        <taxon>Pterygota</taxon>
        <taxon>Neoptera</taxon>
        <taxon>Endopterygota</taxon>
        <taxon>Diptera</taxon>
        <taxon>Brachycera</taxon>
        <taxon>Muscomorpha</taxon>
        <taxon>Ephydroidea</taxon>
        <taxon>Drosophilidae</taxon>
        <taxon>Drosophila</taxon>
        <taxon>Sophophora</taxon>
    </lineage>
</organism>
<dbReference type="HOGENOM" id="CLU_125152_0_0_1"/>
<keyword evidence="1" id="KW-0732">Signal</keyword>
<dbReference type="PANTHER" id="PTHR21112">
    <property type="entry name" value="CHEMOSENSORY PROTEIN A 29A-RELATED"/>
    <property type="match status" value="1"/>
</dbReference>
<protein>
    <submittedName>
        <fullName evidence="2">Uncharacterized protein</fullName>
    </submittedName>
</protein>
<proteinExistence type="predicted"/>
<dbReference type="OrthoDB" id="8043478at2759"/>
<dbReference type="AlphaFoldDB" id="B3NMQ3"/>
<evidence type="ECO:0000313" key="2">
    <source>
        <dbReference type="EMBL" id="EDV55057.2"/>
    </source>
</evidence>
<evidence type="ECO:0000313" key="3">
    <source>
        <dbReference type="Proteomes" id="UP000008711"/>
    </source>
</evidence>
<keyword evidence="3" id="KW-1185">Reference proteome</keyword>
<reference evidence="2 3" key="1">
    <citation type="journal article" date="2007" name="Nature">
        <title>Evolution of genes and genomes on the Drosophila phylogeny.</title>
        <authorList>
            <consortium name="Drosophila 12 Genomes Consortium"/>
            <person name="Clark A.G."/>
            <person name="Eisen M.B."/>
            <person name="Smith D.R."/>
            <person name="Bergman C.M."/>
            <person name="Oliver B."/>
            <person name="Markow T.A."/>
            <person name="Kaufman T.C."/>
            <person name="Kellis M."/>
            <person name="Gelbart W."/>
            <person name="Iyer V.N."/>
            <person name="Pollard D.A."/>
            <person name="Sackton T.B."/>
            <person name="Larracuente A.M."/>
            <person name="Singh N.D."/>
            <person name="Abad J.P."/>
            <person name="Abt D.N."/>
            <person name="Adryan B."/>
            <person name="Aguade M."/>
            <person name="Akashi H."/>
            <person name="Anderson W.W."/>
            <person name="Aquadro C.F."/>
            <person name="Ardell D.H."/>
            <person name="Arguello R."/>
            <person name="Artieri C.G."/>
            <person name="Barbash D.A."/>
            <person name="Barker D."/>
            <person name="Barsanti P."/>
            <person name="Batterham P."/>
            <person name="Batzoglou S."/>
            <person name="Begun D."/>
            <person name="Bhutkar A."/>
            <person name="Blanco E."/>
            <person name="Bosak S.A."/>
            <person name="Bradley R.K."/>
            <person name="Brand A.D."/>
            <person name="Brent M.R."/>
            <person name="Brooks A.N."/>
            <person name="Brown R.H."/>
            <person name="Butlin R.K."/>
            <person name="Caggese C."/>
            <person name="Calvi B.R."/>
            <person name="Bernardo de Carvalho A."/>
            <person name="Caspi A."/>
            <person name="Castrezana S."/>
            <person name="Celniker S.E."/>
            <person name="Chang J.L."/>
            <person name="Chapple C."/>
            <person name="Chatterji S."/>
            <person name="Chinwalla A."/>
            <person name="Civetta A."/>
            <person name="Clifton S.W."/>
            <person name="Comeron J.M."/>
            <person name="Costello J.C."/>
            <person name="Coyne J.A."/>
            <person name="Daub J."/>
            <person name="David R.G."/>
            <person name="Delcher A.L."/>
            <person name="Delehaunty K."/>
            <person name="Do C.B."/>
            <person name="Ebling H."/>
            <person name="Edwards K."/>
            <person name="Eickbush T."/>
            <person name="Evans J.D."/>
            <person name="Filipski A."/>
            <person name="Findeiss S."/>
            <person name="Freyhult E."/>
            <person name="Fulton L."/>
            <person name="Fulton R."/>
            <person name="Garcia A.C."/>
            <person name="Gardiner A."/>
            <person name="Garfield D.A."/>
            <person name="Garvin B.E."/>
            <person name="Gibson G."/>
            <person name="Gilbert D."/>
            <person name="Gnerre S."/>
            <person name="Godfrey J."/>
            <person name="Good R."/>
            <person name="Gotea V."/>
            <person name="Gravely B."/>
            <person name="Greenberg A.J."/>
            <person name="Griffiths-Jones S."/>
            <person name="Gross S."/>
            <person name="Guigo R."/>
            <person name="Gustafson E.A."/>
            <person name="Haerty W."/>
            <person name="Hahn M.W."/>
            <person name="Halligan D.L."/>
            <person name="Halpern A.L."/>
            <person name="Halter G.M."/>
            <person name="Han M.V."/>
            <person name="Heger A."/>
            <person name="Hillier L."/>
            <person name="Hinrichs A.S."/>
            <person name="Holmes I."/>
            <person name="Hoskins R.A."/>
            <person name="Hubisz M.J."/>
            <person name="Hultmark D."/>
            <person name="Huntley M.A."/>
            <person name="Jaffe D.B."/>
            <person name="Jagadeeshan S."/>
            <person name="Jeck W.R."/>
            <person name="Johnson J."/>
            <person name="Jones C.D."/>
            <person name="Jordan W.C."/>
            <person name="Karpen G.H."/>
            <person name="Kataoka E."/>
            <person name="Keightley P.D."/>
            <person name="Kheradpour P."/>
            <person name="Kirkness E.F."/>
            <person name="Koerich L.B."/>
            <person name="Kristiansen K."/>
            <person name="Kudrna D."/>
            <person name="Kulathinal R.J."/>
            <person name="Kumar S."/>
            <person name="Kwok R."/>
            <person name="Lander E."/>
            <person name="Langley C.H."/>
            <person name="Lapoint R."/>
            <person name="Lazzaro B.P."/>
            <person name="Lee S.J."/>
            <person name="Levesque L."/>
            <person name="Li R."/>
            <person name="Lin C.F."/>
            <person name="Lin M.F."/>
            <person name="Lindblad-Toh K."/>
            <person name="Llopart A."/>
            <person name="Long M."/>
            <person name="Low L."/>
            <person name="Lozovsky E."/>
            <person name="Lu J."/>
            <person name="Luo M."/>
            <person name="Machado C.A."/>
            <person name="Makalowski W."/>
            <person name="Marzo M."/>
            <person name="Matsuda M."/>
            <person name="Matzkin L."/>
            <person name="McAllister B."/>
            <person name="McBride C.S."/>
            <person name="McKernan B."/>
            <person name="McKernan K."/>
            <person name="Mendez-Lago M."/>
            <person name="Minx P."/>
            <person name="Mollenhauer M.U."/>
            <person name="Montooth K."/>
            <person name="Mount S.M."/>
            <person name="Mu X."/>
            <person name="Myers E."/>
            <person name="Negre B."/>
            <person name="Newfeld S."/>
            <person name="Nielsen R."/>
            <person name="Noor M.A."/>
            <person name="O'Grady P."/>
            <person name="Pachter L."/>
            <person name="Papaceit M."/>
            <person name="Parisi M.J."/>
            <person name="Parisi M."/>
            <person name="Parts L."/>
            <person name="Pedersen J.S."/>
            <person name="Pesole G."/>
            <person name="Phillippy A.M."/>
            <person name="Ponting C.P."/>
            <person name="Pop M."/>
            <person name="Porcelli D."/>
            <person name="Powell J.R."/>
            <person name="Prohaska S."/>
            <person name="Pruitt K."/>
            <person name="Puig M."/>
            <person name="Quesneville H."/>
            <person name="Ram K.R."/>
            <person name="Rand D."/>
            <person name="Rasmussen M.D."/>
            <person name="Reed L.K."/>
            <person name="Reenan R."/>
            <person name="Reily A."/>
            <person name="Remington K.A."/>
            <person name="Rieger T.T."/>
            <person name="Ritchie M.G."/>
            <person name="Robin C."/>
            <person name="Rogers Y.H."/>
            <person name="Rohde C."/>
            <person name="Rozas J."/>
            <person name="Rubenfield M.J."/>
            <person name="Ruiz A."/>
            <person name="Russo S."/>
            <person name="Salzberg S.L."/>
            <person name="Sanchez-Gracia A."/>
            <person name="Saranga D.J."/>
            <person name="Sato H."/>
            <person name="Schaeffer S.W."/>
            <person name="Schatz M.C."/>
            <person name="Schlenke T."/>
            <person name="Schwartz R."/>
            <person name="Segarra C."/>
            <person name="Singh R.S."/>
            <person name="Sirot L."/>
            <person name="Sirota M."/>
            <person name="Sisneros N.B."/>
            <person name="Smith C.D."/>
            <person name="Smith T.F."/>
            <person name="Spieth J."/>
            <person name="Stage D.E."/>
            <person name="Stark A."/>
            <person name="Stephan W."/>
            <person name="Strausberg R.L."/>
            <person name="Strempel S."/>
            <person name="Sturgill D."/>
            <person name="Sutton G."/>
            <person name="Sutton G.G."/>
            <person name="Tao W."/>
            <person name="Teichmann S."/>
            <person name="Tobari Y.N."/>
            <person name="Tomimura Y."/>
            <person name="Tsolas J.M."/>
            <person name="Valente V.L."/>
            <person name="Venter E."/>
            <person name="Venter J.C."/>
            <person name="Vicario S."/>
            <person name="Vieira F.G."/>
            <person name="Vilella A.J."/>
            <person name="Villasante A."/>
            <person name="Walenz B."/>
            <person name="Wang J."/>
            <person name="Wasserman M."/>
            <person name="Watts T."/>
            <person name="Wilson D."/>
            <person name="Wilson R.K."/>
            <person name="Wing R.A."/>
            <person name="Wolfner M.F."/>
            <person name="Wong A."/>
            <person name="Wong G.K."/>
            <person name="Wu C.I."/>
            <person name="Wu G."/>
            <person name="Yamamoto D."/>
            <person name="Yang H.P."/>
            <person name="Yang S.P."/>
            <person name="Yorke J.A."/>
            <person name="Yoshida K."/>
            <person name="Zdobnov E."/>
            <person name="Zhang P."/>
            <person name="Zhang Y."/>
            <person name="Zimin A.V."/>
            <person name="Baldwin J."/>
            <person name="Abdouelleil A."/>
            <person name="Abdulkadir J."/>
            <person name="Abebe A."/>
            <person name="Abera B."/>
            <person name="Abreu J."/>
            <person name="Acer S.C."/>
            <person name="Aftuck L."/>
            <person name="Alexander A."/>
            <person name="An P."/>
            <person name="Anderson E."/>
            <person name="Anderson S."/>
            <person name="Arachi H."/>
            <person name="Azer M."/>
            <person name="Bachantsang P."/>
            <person name="Barry A."/>
            <person name="Bayul T."/>
            <person name="Berlin A."/>
            <person name="Bessette D."/>
            <person name="Bloom T."/>
            <person name="Blye J."/>
            <person name="Boguslavskiy L."/>
            <person name="Bonnet C."/>
            <person name="Boukhgalter B."/>
            <person name="Bourzgui I."/>
            <person name="Brown A."/>
            <person name="Cahill P."/>
            <person name="Channer S."/>
            <person name="Cheshatsang Y."/>
            <person name="Chuda L."/>
            <person name="Citroen M."/>
            <person name="Collymore A."/>
            <person name="Cooke P."/>
            <person name="Costello M."/>
            <person name="D'Aco K."/>
            <person name="Daza R."/>
            <person name="De Haan G."/>
            <person name="DeGray S."/>
            <person name="DeMaso C."/>
            <person name="Dhargay N."/>
            <person name="Dooley K."/>
            <person name="Dooley E."/>
            <person name="Doricent M."/>
            <person name="Dorje P."/>
            <person name="Dorjee K."/>
            <person name="Dupes A."/>
            <person name="Elong R."/>
            <person name="Falk J."/>
            <person name="Farina A."/>
            <person name="Faro S."/>
            <person name="Ferguson D."/>
            <person name="Fisher S."/>
            <person name="Foley C.D."/>
            <person name="Franke A."/>
            <person name="Friedrich D."/>
            <person name="Gadbois L."/>
            <person name="Gearin G."/>
            <person name="Gearin C.R."/>
            <person name="Giannoukos G."/>
            <person name="Goode T."/>
            <person name="Graham J."/>
            <person name="Grandbois E."/>
            <person name="Grewal S."/>
            <person name="Gyaltsen K."/>
            <person name="Hafez N."/>
            <person name="Hagos B."/>
            <person name="Hall J."/>
            <person name="Henson C."/>
            <person name="Hollinger A."/>
            <person name="Honan T."/>
            <person name="Huard M.D."/>
            <person name="Hughes L."/>
            <person name="Hurhula B."/>
            <person name="Husby M.E."/>
            <person name="Kamat A."/>
            <person name="Kanga B."/>
            <person name="Kashin S."/>
            <person name="Khazanovich D."/>
            <person name="Kisner P."/>
            <person name="Lance K."/>
            <person name="Lara M."/>
            <person name="Lee W."/>
            <person name="Lennon N."/>
            <person name="Letendre F."/>
            <person name="LeVine R."/>
            <person name="Lipovsky A."/>
            <person name="Liu X."/>
            <person name="Liu J."/>
            <person name="Liu S."/>
            <person name="Lokyitsang T."/>
            <person name="Lokyitsang Y."/>
            <person name="Lubonja R."/>
            <person name="Lui A."/>
            <person name="MacDonald P."/>
            <person name="Magnisalis V."/>
            <person name="Maru K."/>
            <person name="Matthews C."/>
            <person name="McCusker W."/>
            <person name="McDonough S."/>
            <person name="Mehta T."/>
            <person name="Meldrim J."/>
            <person name="Meneus L."/>
            <person name="Mihai O."/>
            <person name="Mihalev A."/>
            <person name="Mihova T."/>
            <person name="Mittelman R."/>
            <person name="Mlenga V."/>
            <person name="Montmayeur A."/>
            <person name="Mulrain L."/>
            <person name="Navidi A."/>
            <person name="Naylor J."/>
            <person name="Negash T."/>
            <person name="Nguyen T."/>
            <person name="Nguyen N."/>
            <person name="Nicol R."/>
            <person name="Norbu C."/>
            <person name="Norbu N."/>
            <person name="Novod N."/>
            <person name="O'Neill B."/>
            <person name="Osman S."/>
            <person name="Markiewicz E."/>
            <person name="Oyono O.L."/>
            <person name="Patti C."/>
            <person name="Phunkhang P."/>
            <person name="Pierre F."/>
            <person name="Priest M."/>
            <person name="Raghuraman S."/>
            <person name="Rege F."/>
            <person name="Reyes R."/>
            <person name="Rise C."/>
            <person name="Rogov P."/>
            <person name="Ross K."/>
            <person name="Ryan E."/>
            <person name="Settipalli S."/>
            <person name="Shea T."/>
            <person name="Sherpa N."/>
            <person name="Shi L."/>
            <person name="Shih D."/>
            <person name="Sparrow T."/>
            <person name="Spaulding J."/>
            <person name="Stalker J."/>
            <person name="Stange-Thomann N."/>
            <person name="Stavropoulos S."/>
            <person name="Stone C."/>
            <person name="Strader C."/>
            <person name="Tesfaye S."/>
            <person name="Thomson T."/>
            <person name="Thoulutsang Y."/>
            <person name="Thoulutsang D."/>
            <person name="Topham K."/>
            <person name="Topping I."/>
            <person name="Tsamla T."/>
            <person name="Vassiliev H."/>
            <person name="Vo A."/>
            <person name="Wangchuk T."/>
            <person name="Wangdi T."/>
            <person name="Weiand M."/>
            <person name="Wilkinson J."/>
            <person name="Wilson A."/>
            <person name="Yadav S."/>
            <person name="Young G."/>
            <person name="Yu Q."/>
            <person name="Zembek L."/>
            <person name="Zhong D."/>
            <person name="Zimmer A."/>
            <person name="Zwirko Z."/>
            <person name="Jaffe D.B."/>
            <person name="Alvarez P."/>
            <person name="Brockman W."/>
            <person name="Butler J."/>
            <person name="Chin C."/>
            <person name="Gnerre S."/>
            <person name="Grabherr M."/>
            <person name="Kleber M."/>
            <person name="Mauceli E."/>
            <person name="MacCallum I."/>
        </authorList>
    </citation>
    <scope>NUCLEOTIDE SEQUENCE [LARGE SCALE GENOMIC DNA]</scope>
    <source>
        <strain evidence="2 3">TSC#14021-0224.01</strain>
    </source>
</reference>
<dbReference type="EMBL" id="CH954179">
    <property type="protein sequence ID" value="EDV55057.2"/>
    <property type="molecule type" value="Genomic_DNA"/>
</dbReference>
<feature type="signal peptide" evidence="1">
    <location>
        <begin position="1"/>
        <end position="24"/>
    </location>
</feature>
<reference evidence="2 3" key="2">
    <citation type="journal article" date="2008" name="Bioinformatics">
        <title>Assembly reconciliation.</title>
        <authorList>
            <person name="Zimin A.V."/>
            <person name="Smith D.R."/>
            <person name="Sutton G."/>
            <person name="Yorke J.A."/>
        </authorList>
    </citation>
    <scope>NUCLEOTIDE SEQUENCE [LARGE SCALE GENOMIC DNA]</scope>
    <source>
        <strain evidence="2 3">TSC#14021-0224.01</strain>
    </source>
</reference>
<sequence>MLSFCVSSLLLVCLFANNYNGCAAKTNWEATPLSIGSNTTNPSAMDMNLRIERISRSEFGFSGTFFWNIDMDDSVMVEMRVLSSYSGHESDYKLTPMSIPPQKFTEYINTFYKDLLMPNLGNCTDLPVYETEFVPPWPKTTFNFTRCALNGKGLPDILAEGYYKAEAIITALPNVEFTVAAILRIRTKMF</sequence>
<accession>B3NMQ3</accession>
<dbReference type="PANTHER" id="PTHR21112:SF0">
    <property type="entry name" value="CHEMOSENSORY PROTEIN A 29A-RELATED"/>
    <property type="match status" value="1"/>
</dbReference>
<gene>
    <name evidence="2" type="primary">Dere\GG21871</name>
    <name evidence="2" type="synonym">dere_GLEANR_6648</name>
    <name evidence="2" type="synonym">GG21871</name>
    <name evidence="2" type="ORF">Dere_GG21871</name>
</gene>